<dbReference type="InterPro" id="IPR032275">
    <property type="entry name" value="DUF4986"/>
</dbReference>
<feature type="domain" description="Non-reducing end beta-L-arabinofuranosidase-like GH127 catalytic" evidence="2">
    <location>
        <begin position="36"/>
        <end position="417"/>
    </location>
</feature>
<dbReference type="PANTHER" id="PTHR31151:SF0">
    <property type="entry name" value="PROLINE-TRNA LIGASE (DUF1680)"/>
    <property type="match status" value="1"/>
</dbReference>
<dbReference type="InterPro" id="IPR046544">
    <property type="entry name" value="GH146_SB_dom"/>
</dbReference>
<feature type="signal peptide" evidence="1">
    <location>
        <begin position="1"/>
        <end position="22"/>
    </location>
</feature>
<feature type="domain" description="DUF4986" evidence="3">
    <location>
        <begin position="552"/>
        <end position="634"/>
    </location>
</feature>
<evidence type="ECO:0000259" key="5">
    <source>
        <dbReference type="Pfam" id="PF20736"/>
    </source>
</evidence>
<evidence type="ECO:0000313" key="7">
    <source>
        <dbReference type="Proteomes" id="UP001236507"/>
    </source>
</evidence>
<dbReference type="PANTHER" id="PTHR31151">
    <property type="entry name" value="PROLINE-TRNA LIGASE (DUF1680)"/>
    <property type="match status" value="1"/>
</dbReference>
<keyword evidence="6" id="KW-0378">Hydrolase</keyword>
<sequence length="789" mass="89216">MKKVTSILIGLGFTITSSVSYAQNSPKPIEAFSLNEVRLTGGAFLHAQQKDLDYILSLNADRLLAPYRKEAGLSVKAPAYGNWESSGLDGHIGGHYLSALALMYASTGDKRLKEKLDYCIAELSLCQQQNKNGYVGGIPNGKIFWDRIGKGDIDGSGFGLNNTWVPLYNIHKLFAGLRDAYLIGGNQEAKEVLIHLTDWFCNLVAPLNDTQVQQMLKTEHGGMNEVLADVYVITQQKKYLDVAERMSHQAILAPLVSHEDKLTGLHANTQIPKVIGFERIAELKNRQDWHSASEYFWQNVTQKRSVAFGGNSYREHFNSTDNFKPMLESNQGPETCNSYNMLKLTKSLFLHEPKSFYIDFYERTLYNHILSSQHPEHGGLVYFTPIRPQHYRVYSDAQKGFWCCVGSGIENHAKYAELIYAHDDKNIWVNLFVPSQLSWKEKGIRFTQKTDFPNQESTVIQLSLKKPQTFKLFLRKPFWLEAKTLSVKVNNQIQKLSLNEQGYVSVERTWQNGDKVQLALPMDTRLEQLPDGSNWYAFAHGPIILAAATDSTDLKGLVADDSRMGHEAIGKLYPINQAPVLVGTQNEVIASLKPIKNQPLAYKIESPNLFFTQKTNLILKPFYQLHDARYMMYWPLMSANEVSQHQEKLKAEEQADIILRQKTVDWITLGEQQPEADHAFDGKQTRVGGSIGNFWRSTTAWMSYKLNNPELKAKAIEITVLKDAKAHIFEIWLNDVLSQKVEINPDNGKIQIFTIALEGNTLLQQNIPIKIVSTGENGSGAIQTIRLVK</sequence>
<protein>
    <submittedName>
        <fullName evidence="6">Glycoside hydrolase family 127 protein</fullName>
    </submittedName>
</protein>
<dbReference type="Pfam" id="PF20620">
    <property type="entry name" value="DUF6805"/>
    <property type="match status" value="1"/>
</dbReference>
<evidence type="ECO:0000259" key="4">
    <source>
        <dbReference type="Pfam" id="PF20620"/>
    </source>
</evidence>
<gene>
    <name evidence="6" type="ORF">QM524_21800</name>
</gene>
<dbReference type="EMBL" id="JASHIF010000023">
    <property type="protein sequence ID" value="MDI9861871.1"/>
    <property type="molecule type" value="Genomic_DNA"/>
</dbReference>
<dbReference type="Pfam" id="PF07944">
    <property type="entry name" value="Beta-AFase-like_GH127_cat"/>
    <property type="match status" value="1"/>
</dbReference>
<dbReference type="RefSeq" id="WP_283346216.1">
    <property type="nucleotide sequence ID" value="NZ_JASHIF010000023.1"/>
</dbReference>
<evidence type="ECO:0000256" key="1">
    <source>
        <dbReference type="SAM" id="SignalP"/>
    </source>
</evidence>
<dbReference type="Pfam" id="PF16375">
    <property type="entry name" value="DUF4986"/>
    <property type="match status" value="1"/>
</dbReference>
<dbReference type="SUPFAM" id="SSF48208">
    <property type="entry name" value="Six-hairpin glycosidases"/>
    <property type="match status" value="1"/>
</dbReference>
<evidence type="ECO:0000259" key="3">
    <source>
        <dbReference type="Pfam" id="PF16375"/>
    </source>
</evidence>
<dbReference type="InterPro" id="IPR012878">
    <property type="entry name" value="Beta-AFase-like_GH127_cat"/>
</dbReference>
<keyword evidence="1" id="KW-0732">Signal</keyword>
<dbReference type="Proteomes" id="UP001236507">
    <property type="component" value="Unassembled WGS sequence"/>
</dbReference>
<dbReference type="GO" id="GO:0016787">
    <property type="term" value="F:hydrolase activity"/>
    <property type="evidence" value="ECO:0007669"/>
    <property type="project" value="UniProtKB-KW"/>
</dbReference>
<organism evidence="6 7">
    <name type="scientific">Flectobacillus roseus</name>
    <dbReference type="NCBI Taxonomy" id="502259"/>
    <lineage>
        <taxon>Bacteria</taxon>
        <taxon>Pseudomonadati</taxon>
        <taxon>Bacteroidota</taxon>
        <taxon>Cytophagia</taxon>
        <taxon>Cytophagales</taxon>
        <taxon>Flectobacillaceae</taxon>
        <taxon>Flectobacillus</taxon>
    </lineage>
</organism>
<name>A0ABT6YE53_9BACT</name>
<dbReference type="InterPro" id="IPR049046">
    <property type="entry name" value="Beta-AFase-like_GH127_middle"/>
</dbReference>
<feature type="chain" id="PRO_5046587411" evidence="1">
    <location>
        <begin position="23"/>
        <end position="789"/>
    </location>
</feature>
<dbReference type="Pfam" id="PF20736">
    <property type="entry name" value="Glyco_hydro127M"/>
    <property type="match status" value="1"/>
</dbReference>
<evidence type="ECO:0000259" key="2">
    <source>
        <dbReference type="Pfam" id="PF07944"/>
    </source>
</evidence>
<dbReference type="InterPro" id="IPR008928">
    <property type="entry name" value="6-hairpin_glycosidase_sf"/>
</dbReference>
<accession>A0ABT6YE53</accession>
<keyword evidence="7" id="KW-1185">Reference proteome</keyword>
<comment type="caution">
    <text evidence="6">The sequence shown here is derived from an EMBL/GenBank/DDBJ whole genome shotgun (WGS) entry which is preliminary data.</text>
</comment>
<feature type="domain" description="Non-reducing end beta-L-arabinofuranosidase-like GH127 middle" evidence="5">
    <location>
        <begin position="427"/>
        <end position="522"/>
    </location>
</feature>
<feature type="domain" description="Glycoside hydrolase GH146 substrate-binding" evidence="4">
    <location>
        <begin position="659"/>
        <end position="788"/>
    </location>
</feature>
<reference evidence="6 7" key="1">
    <citation type="submission" date="2023-05" db="EMBL/GenBank/DDBJ databases">
        <title>Novel species of genus Flectobacillus isolated from stream in China.</title>
        <authorList>
            <person name="Lu H."/>
        </authorList>
    </citation>
    <scope>NUCLEOTIDE SEQUENCE [LARGE SCALE GENOMIC DNA]</scope>
    <source>
        <strain evidence="6 7">KCTC 42575</strain>
    </source>
</reference>
<proteinExistence type="predicted"/>
<evidence type="ECO:0000313" key="6">
    <source>
        <dbReference type="EMBL" id="MDI9861871.1"/>
    </source>
</evidence>